<reference evidence="1" key="2">
    <citation type="journal article" date="2015" name="Fish Shellfish Immunol.">
        <title>Early steps in the European eel (Anguilla anguilla)-Vibrio vulnificus interaction in the gills: Role of the RtxA13 toxin.</title>
        <authorList>
            <person name="Callol A."/>
            <person name="Pajuelo D."/>
            <person name="Ebbesson L."/>
            <person name="Teles M."/>
            <person name="MacKenzie S."/>
            <person name="Amaro C."/>
        </authorList>
    </citation>
    <scope>NUCLEOTIDE SEQUENCE</scope>
</reference>
<dbReference type="EMBL" id="GBXM01033298">
    <property type="protein sequence ID" value="JAH75279.1"/>
    <property type="molecule type" value="Transcribed_RNA"/>
</dbReference>
<reference evidence="1" key="1">
    <citation type="submission" date="2014-11" db="EMBL/GenBank/DDBJ databases">
        <authorList>
            <person name="Amaro Gonzalez C."/>
        </authorList>
    </citation>
    <scope>NUCLEOTIDE SEQUENCE</scope>
</reference>
<accession>A0A0E9VB14</accession>
<organism evidence="1">
    <name type="scientific">Anguilla anguilla</name>
    <name type="common">European freshwater eel</name>
    <name type="synonym">Muraena anguilla</name>
    <dbReference type="NCBI Taxonomy" id="7936"/>
    <lineage>
        <taxon>Eukaryota</taxon>
        <taxon>Metazoa</taxon>
        <taxon>Chordata</taxon>
        <taxon>Craniata</taxon>
        <taxon>Vertebrata</taxon>
        <taxon>Euteleostomi</taxon>
        <taxon>Actinopterygii</taxon>
        <taxon>Neopterygii</taxon>
        <taxon>Teleostei</taxon>
        <taxon>Anguilliformes</taxon>
        <taxon>Anguillidae</taxon>
        <taxon>Anguilla</taxon>
    </lineage>
</organism>
<proteinExistence type="predicted"/>
<protein>
    <submittedName>
        <fullName evidence="1">Uncharacterized protein</fullName>
    </submittedName>
</protein>
<sequence>MADHDEAEVAVGAGEPALLSAFRARANGISTVQYLNAKFFCTVYFFTFFIVTPS</sequence>
<dbReference type="AlphaFoldDB" id="A0A0E9VB14"/>
<name>A0A0E9VB14_ANGAN</name>
<evidence type="ECO:0000313" key="1">
    <source>
        <dbReference type="EMBL" id="JAH75279.1"/>
    </source>
</evidence>